<dbReference type="KEGG" id="sbf:JCM31447_20780"/>
<feature type="transmembrane region" description="Helical" evidence="1">
    <location>
        <begin position="174"/>
        <end position="201"/>
    </location>
</feature>
<feature type="transmembrane region" description="Helical" evidence="1">
    <location>
        <begin position="137"/>
        <end position="154"/>
    </location>
</feature>
<gene>
    <name evidence="3" type="ORF">JCM31447_20780</name>
</gene>
<accession>A0A4P2VLB2</accession>
<sequence length="287" mass="34383">MKINEKNMYSRSACSHIVIGIFIVFFHLFLIFLPIYLFDSLNINIIIKSLLAIIIIFFIGTRMRALGNIIHECSHYTFVPSRKHNINIGKIICFLDISDFNTYKKDHFSHHRYLGDPERDEDFKERKKIGIFKDDRLHFFRILLIILSCKNWFLLIKTNKYLKSIICFKNKKSIYYLIFLLLLGIVIGFSNLFMFIILPYLSSYQMMKLLSDYLDHGAIYFKESTEERTRNHIFSIGILNWIFFPRADCFHLVHHLYPTIPTNQLAKKHHEIMRKNANYKLRRHNIF</sequence>
<feature type="domain" description="Fatty acid desaturase" evidence="2">
    <location>
        <begin position="51"/>
        <end position="283"/>
    </location>
</feature>
<dbReference type="Proteomes" id="UP000291236">
    <property type="component" value="Chromosome"/>
</dbReference>
<evidence type="ECO:0000259" key="2">
    <source>
        <dbReference type="Pfam" id="PF00487"/>
    </source>
</evidence>
<dbReference type="OrthoDB" id="9800167at2"/>
<reference evidence="3 4" key="1">
    <citation type="submission" date="2018-12" db="EMBL/GenBank/DDBJ databases">
        <title>Rubrispira sanarue gen. nov., sp., nov., a member of the order Silvanigrellales, isolated from a brackish lake in Hamamatsu Japan.</title>
        <authorList>
            <person name="Maejima Y."/>
            <person name="Iino T."/>
            <person name="Muraguchi Y."/>
            <person name="Fukuda K."/>
            <person name="Nojiri H."/>
            <person name="Ohkuma M."/>
            <person name="Moriuchi R."/>
            <person name="Dohra H."/>
            <person name="Kimbara K."/>
            <person name="Shintani M."/>
        </authorList>
    </citation>
    <scope>NUCLEOTIDE SEQUENCE [LARGE SCALE GENOMIC DNA]</scope>
    <source>
        <strain evidence="3 4">RF1110005</strain>
    </source>
</reference>
<dbReference type="EMBL" id="AP019368">
    <property type="protein sequence ID" value="BBH53631.1"/>
    <property type="molecule type" value="Genomic_DNA"/>
</dbReference>
<keyword evidence="1" id="KW-0812">Transmembrane</keyword>
<feature type="transmembrane region" description="Helical" evidence="1">
    <location>
        <begin position="12"/>
        <end position="37"/>
    </location>
</feature>
<keyword evidence="1" id="KW-0472">Membrane</keyword>
<keyword evidence="4" id="KW-1185">Reference proteome</keyword>
<proteinExistence type="predicted"/>
<feature type="transmembrane region" description="Helical" evidence="1">
    <location>
        <begin position="43"/>
        <end position="61"/>
    </location>
</feature>
<dbReference type="InterPro" id="IPR005804">
    <property type="entry name" value="FA_desaturase_dom"/>
</dbReference>
<dbReference type="Pfam" id="PF00487">
    <property type="entry name" value="FA_desaturase"/>
    <property type="match status" value="1"/>
</dbReference>
<dbReference type="AlphaFoldDB" id="A0A4P2VLB2"/>
<name>A0A4P2VLB2_FLUSA</name>
<keyword evidence="1" id="KW-1133">Transmembrane helix</keyword>
<dbReference type="RefSeq" id="WP_130609880.1">
    <property type="nucleotide sequence ID" value="NZ_AP019368.1"/>
</dbReference>
<organism evidence="3 4">
    <name type="scientific">Fluviispira sanaruensis</name>
    <dbReference type="NCBI Taxonomy" id="2493639"/>
    <lineage>
        <taxon>Bacteria</taxon>
        <taxon>Pseudomonadati</taxon>
        <taxon>Bdellovibrionota</taxon>
        <taxon>Oligoflexia</taxon>
        <taxon>Silvanigrellales</taxon>
        <taxon>Silvanigrellaceae</taxon>
        <taxon>Fluviispira</taxon>
    </lineage>
</organism>
<evidence type="ECO:0000313" key="3">
    <source>
        <dbReference type="EMBL" id="BBH53631.1"/>
    </source>
</evidence>
<dbReference type="GO" id="GO:0006629">
    <property type="term" value="P:lipid metabolic process"/>
    <property type="evidence" value="ECO:0007669"/>
    <property type="project" value="InterPro"/>
</dbReference>
<protein>
    <recommendedName>
        <fullName evidence="2">Fatty acid desaturase domain-containing protein</fullName>
    </recommendedName>
</protein>
<evidence type="ECO:0000256" key="1">
    <source>
        <dbReference type="SAM" id="Phobius"/>
    </source>
</evidence>
<evidence type="ECO:0000313" key="4">
    <source>
        <dbReference type="Proteomes" id="UP000291236"/>
    </source>
</evidence>